<protein>
    <submittedName>
        <fullName evidence="1">Uncharacterized protein</fullName>
    </submittedName>
</protein>
<dbReference type="EMBL" id="JANBUH010000346">
    <property type="protein sequence ID" value="KAJ2751882.1"/>
    <property type="molecule type" value="Genomic_DNA"/>
</dbReference>
<keyword evidence="2" id="KW-1185">Reference proteome</keyword>
<accession>A0A9W8LA84</accession>
<evidence type="ECO:0000313" key="1">
    <source>
        <dbReference type="EMBL" id="KAJ2751882.1"/>
    </source>
</evidence>
<sequence>MYTLTLFQLLPPHIVQLIVNHVVDSIRMRFYRGVAYSKKREWLLVPLLSVCHNFRYFIHSRFFRECELYLCAFEDEAGEAHVTWPSSPRVPAYPTHHLAKTLKIELCAWDVYSGAALRVLSVRPYDGVAFPLVKKLKVILFYSCGCEEFKGGDAGFPHNAAHNIGELVRRVKQMAPTIGTIVINARSAPSDNDDKGVSFFGDLFSQLFEIAETTAFSDMDG</sequence>
<organism evidence="1 2">
    <name type="scientific">Coemansia pectinata</name>
    <dbReference type="NCBI Taxonomy" id="1052879"/>
    <lineage>
        <taxon>Eukaryota</taxon>
        <taxon>Fungi</taxon>
        <taxon>Fungi incertae sedis</taxon>
        <taxon>Zoopagomycota</taxon>
        <taxon>Kickxellomycotina</taxon>
        <taxon>Kickxellomycetes</taxon>
        <taxon>Kickxellales</taxon>
        <taxon>Kickxellaceae</taxon>
        <taxon>Coemansia</taxon>
    </lineage>
</organism>
<gene>
    <name evidence="1" type="ORF">GGI19_004197</name>
</gene>
<evidence type="ECO:0000313" key="2">
    <source>
        <dbReference type="Proteomes" id="UP001140011"/>
    </source>
</evidence>
<dbReference type="Proteomes" id="UP001140011">
    <property type="component" value="Unassembled WGS sequence"/>
</dbReference>
<name>A0A9W8LA84_9FUNG</name>
<reference evidence="1" key="1">
    <citation type="submission" date="2022-07" db="EMBL/GenBank/DDBJ databases">
        <title>Phylogenomic reconstructions and comparative analyses of Kickxellomycotina fungi.</title>
        <authorList>
            <person name="Reynolds N.K."/>
            <person name="Stajich J.E."/>
            <person name="Barry K."/>
            <person name="Grigoriev I.V."/>
            <person name="Crous P."/>
            <person name="Smith M.E."/>
        </authorList>
    </citation>
    <scope>NUCLEOTIDE SEQUENCE</scope>
    <source>
        <strain evidence="1">BCRC 34297</strain>
    </source>
</reference>
<dbReference type="AlphaFoldDB" id="A0A9W8LA84"/>
<comment type="caution">
    <text evidence="1">The sequence shown here is derived from an EMBL/GenBank/DDBJ whole genome shotgun (WGS) entry which is preliminary data.</text>
</comment>
<dbReference type="OrthoDB" id="5533323at2759"/>
<proteinExistence type="predicted"/>